<proteinExistence type="inferred from homology"/>
<dbReference type="EMBL" id="PVWQ01000015">
    <property type="protein sequence ID" value="RDW62909.1"/>
    <property type="molecule type" value="Genomic_DNA"/>
</dbReference>
<name>A0A3D8QM83_9EURO</name>
<dbReference type="PANTHER" id="PTHR15020">
    <property type="entry name" value="FLAVIN REDUCTASE-RELATED"/>
    <property type="match status" value="1"/>
</dbReference>
<protein>
    <submittedName>
        <fullName evidence="5">Monooxygenase mdpK</fullName>
    </submittedName>
</protein>
<feature type="domain" description="NAD(P)-binding" evidence="4">
    <location>
        <begin position="10"/>
        <end position="212"/>
    </location>
</feature>
<evidence type="ECO:0000313" key="5">
    <source>
        <dbReference type="EMBL" id="RDW62909.1"/>
    </source>
</evidence>
<dbReference type="InterPro" id="IPR016040">
    <property type="entry name" value="NAD(P)-bd_dom"/>
</dbReference>
<dbReference type="Pfam" id="PF13460">
    <property type="entry name" value="NAD_binding_10"/>
    <property type="match status" value="1"/>
</dbReference>
<evidence type="ECO:0000256" key="1">
    <source>
        <dbReference type="ARBA" id="ARBA00023002"/>
    </source>
</evidence>
<evidence type="ECO:0000256" key="3">
    <source>
        <dbReference type="ARBA" id="ARBA00038376"/>
    </source>
</evidence>
<dbReference type="GO" id="GO:0004497">
    <property type="term" value="F:monooxygenase activity"/>
    <property type="evidence" value="ECO:0007669"/>
    <property type="project" value="UniProtKB-KW"/>
</dbReference>
<dbReference type="Proteomes" id="UP000256690">
    <property type="component" value="Unassembled WGS sequence"/>
</dbReference>
<keyword evidence="2 5" id="KW-0503">Monooxygenase</keyword>
<accession>A0A3D8QM83</accession>
<sequence length="265" mass="28840">MPTASYAVLGATGNTGSALVQNLLRSPVSHINAYCRNKLKLLRLLPELSEAQNVTVYEGSIIELSLITACIRNTHAVFLAVTSNDNIPGCRLSQDSVQTVLSALQQIRTEDAMARMPKLVLLSSATLDSHLSHAMPSWFLPIMKTAASNVYTDLIKAEQMLRANESWVTSIFIKPAGLSVDVQRGHRLTFDEQESFISYLDLAAAMLEAADETDGRYDGRNVSVVNTGGKARFPLGTPICIVVGLLRHFFPGLHEYLPTTGPALV</sequence>
<dbReference type="STRING" id="1810919.A0A3D8QM83"/>
<dbReference type="AlphaFoldDB" id="A0A3D8QM83"/>
<dbReference type="PANTHER" id="PTHR15020:SF37">
    <property type="entry name" value="OXIDOREDUCTASE MDPK"/>
    <property type="match status" value="1"/>
</dbReference>
<dbReference type="InterPro" id="IPR036291">
    <property type="entry name" value="NAD(P)-bd_dom_sf"/>
</dbReference>
<comment type="similarity">
    <text evidence="3">Belongs to the avfA family.</text>
</comment>
<dbReference type="GeneID" id="38120390"/>
<organism evidence="5 6">
    <name type="scientific">Aspergillus mulundensis</name>
    <dbReference type="NCBI Taxonomy" id="1810919"/>
    <lineage>
        <taxon>Eukaryota</taxon>
        <taxon>Fungi</taxon>
        <taxon>Dikarya</taxon>
        <taxon>Ascomycota</taxon>
        <taxon>Pezizomycotina</taxon>
        <taxon>Eurotiomycetes</taxon>
        <taxon>Eurotiomycetidae</taxon>
        <taxon>Eurotiales</taxon>
        <taxon>Aspergillaceae</taxon>
        <taxon>Aspergillus</taxon>
        <taxon>Aspergillus subgen. Nidulantes</taxon>
    </lineage>
</organism>
<gene>
    <name evidence="5" type="ORF">DSM5745_10020</name>
</gene>
<dbReference type="Gene3D" id="3.40.50.720">
    <property type="entry name" value="NAD(P)-binding Rossmann-like Domain"/>
    <property type="match status" value="1"/>
</dbReference>
<keyword evidence="6" id="KW-1185">Reference proteome</keyword>
<dbReference type="OrthoDB" id="10254221at2759"/>
<dbReference type="SUPFAM" id="SSF51735">
    <property type="entry name" value="NAD(P)-binding Rossmann-fold domains"/>
    <property type="match status" value="1"/>
</dbReference>
<reference evidence="5 6" key="1">
    <citation type="journal article" date="2018" name="IMA Fungus">
        <title>IMA Genome-F 9: Draft genome sequence of Annulohypoxylon stygium, Aspergillus mulundensis, Berkeleyomyces basicola (syn. Thielaviopsis basicola), Ceratocystis smalleyi, two Cercospora beticola strains, Coleophoma cylindrospora, Fusarium fracticaudum, Phialophora cf. hyalina, and Morchella septimelata.</title>
        <authorList>
            <person name="Wingfield B.D."/>
            <person name="Bills G.F."/>
            <person name="Dong Y."/>
            <person name="Huang W."/>
            <person name="Nel W.J."/>
            <person name="Swalarsk-Parry B.S."/>
            <person name="Vaghefi N."/>
            <person name="Wilken P.M."/>
            <person name="An Z."/>
            <person name="de Beer Z.W."/>
            <person name="De Vos L."/>
            <person name="Chen L."/>
            <person name="Duong T.A."/>
            <person name="Gao Y."/>
            <person name="Hammerbacher A."/>
            <person name="Kikkert J.R."/>
            <person name="Li Y."/>
            <person name="Li H."/>
            <person name="Li K."/>
            <person name="Li Q."/>
            <person name="Liu X."/>
            <person name="Ma X."/>
            <person name="Naidoo K."/>
            <person name="Pethybridge S.J."/>
            <person name="Sun J."/>
            <person name="Steenkamp E.T."/>
            <person name="van der Nest M.A."/>
            <person name="van Wyk S."/>
            <person name="Wingfield M.J."/>
            <person name="Xiong C."/>
            <person name="Yue Q."/>
            <person name="Zhang X."/>
        </authorList>
    </citation>
    <scope>NUCLEOTIDE SEQUENCE [LARGE SCALE GENOMIC DNA]</scope>
    <source>
        <strain evidence="5 6">DSM 5745</strain>
    </source>
</reference>
<comment type="caution">
    <text evidence="5">The sequence shown here is derived from an EMBL/GenBank/DDBJ whole genome shotgun (WGS) entry which is preliminary data.</text>
</comment>
<evidence type="ECO:0000259" key="4">
    <source>
        <dbReference type="Pfam" id="PF13460"/>
    </source>
</evidence>
<dbReference type="RefSeq" id="XP_026599098.1">
    <property type="nucleotide sequence ID" value="XM_026752036.1"/>
</dbReference>
<evidence type="ECO:0000313" key="6">
    <source>
        <dbReference type="Proteomes" id="UP000256690"/>
    </source>
</evidence>
<evidence type="ECO:0000256" key="2">
    <source>
        <dbReference type="ARBA" id="ARBA00023033"/>
    </source>
</evidence>
<keyword evidence="1" id="KW-0560">Oxidoreductase</keyword>